<dbReference type="GO" id="GO:0016747">
    <property type="term" value="F:acyltransferase activity, transferring groups other than amino-acyl groups"/>
    <property type="evidence" value="ECO:0007669"/>
    <property type="project" value="InterPro"/>
</dbReference>
<keyword evidence="2" id="KW-0012">Acyltransferase</keyword>
<dbReference type="SUPFAM" id="SSF55729">
    <property type="entry name" value="Acyl-CoA N-acyltransferases (Nat)"/>
    <property type="match status" value="1"/>
</dbReference>
<dbReference type="InterPro" id="IPR016181">
    <property type="entry name" value="Acyl_CoA_acyltransferase"/>
</dbReference>
<reference evidence="4 5" key="1">
    <citation type="journal article" date="2018" name="Sci. Adv.">
        <title>Multi-heme cytochromes provide a pathway for survival in energy-limited environments.</title>
        <authorList>
            <person name="Deng X."/>
            <person name="Dohmae N."/>
            <person name="Nealson K.H."/>
            <person name="Hashimoto K."/>
            <person name="Okamoto A."/>
        </authorList>
    </citation>
    <scope>NUCLEOTIDE SEQUENCE [LARGE SCALE GENOMIC DNA]</scope>
    <source>
        <strain evidence="4 5">IS5</strain>
    </source>
</reference>
<keyword evidence="5" id="KW-1185">Reference proteome</keyword>
<evidence type="ECO:0000256" key="1">
    <source>
        <dbReference type="ARBA" id="ARBA00022679"/>
    </source>
</evidence>
<dbReference type="Gene3D" id="3.40.630.30">
    <property type="match status" value="1"/>
</dbReference>
<dbReference type="PROSITE" id="PS51186">
    <property type="entry name" value="GNAT"/>
    <property type="match status" value="1"/>
</dbReference>
<dbReference type="InterPro" id="IPR050832">
    <property type="entry name" value="Bact_Acetyltransf"/>
</dbReference>
<dbReference type="Proteomes" id="UP000269883">
    <property type="component" value="Chromosome"/>
</dbReference>
<dbReference type="EMBL" id="AP017378">
    <property type="protein sequence ID" value="BBD08211.1"/>
    <property type="molecule type" value="Genomic_DNA"/>
</dbReference>
<dbReference type="KEGG" id="dfl:DFE_1485"/>
<dbReference type="Pfam" id="PF00583">
    <property type="entry name" value="Acetyltransf_1"/>
    <property type="match status" value="1"/>
</dbReference>
<sequence length="158" mass="17477">MPIVIRQAGHHDIEQLLPLLGELCAMEQDFLFDEARQRRGLELLVDDTGSCVLMAELDGQTVGMCTAQIVISTAEGGASALVEDLVVDSRFRGRGLGRRLLGRLRRWTEGQGATRMQLLADRDNAGALGFYDRCGWDRTNMICLRTTDACTAEVPHEE</sequence>
<protein>
    <submittedName>
        <fullName evidence="4">Acetyltransferase, GNAT family</fullName>
    </submittedName>
</protein>
<evidence type="ECO:0000313" key="4">
    <source>
        <dbReference type="EMBL" id="BBD08211.1"/>
    </source>
</evidence>
<dbReference type="PANTHER" id="PTHR43877">
    <property type="entry name" value="AMINOALKYLPHOSPHONATE N-ACETYLTRANSFERASE-RELATED-RELATED"/>
    <property type="match status" value="1"/>
</dbReference>
<feature type="domain" description="N-acetyltransferase" evidence="3">
    <location>
        <begin position="3"/>
        <end position="157"/>
    </location>
</feature>
<keyword evidence="1 4" id="KW-0808">Transferase</keyword>
<dbReference type="OrthoDB" id="9805924at2"/>
<organism evidence="4 5">
    <name type="scientific">Desulfovibrio ferrophilus</name>
    <dbReference type="NCBI Taxonomy" id="241368"/>
    <lineage>
        <taxon>Bacteria</taxon>
        <taxon>Pseudomonadati</taxon>
        <taxon>Thermodesulfobacteriota</taxon>
        <taxon>Desulfovibrionia</taxon>
        <taxon>Desulfovibrionales</taxon>
        <taxon>Desulfovibrionaceae</taxon>
        <taxon>Desulfovibrio</taxon>
    </lineage>
</organism>
<dbReference type="InterPro" id="IPR000182">
    <property type="entry name" value="GNAT_dom"/>
</dbReference>
<dbReference type="AlphaFoldDB" id="A0A2Z6AY77"/>
<evidence type="ECO:0000256" key="2">
    <source>
        <dbReference type="ARBA" id="ARBA00023315"/>
    </source>
</evidence>
<name>A0A2Z6AY77_9BACT</name>
<evidence type="ECO:0000313" key="5">
    <source>
        <dbReference type="Proteomes" id="UP000269883"/>
    </source>
</evidence>
<gene>
    <name evidence="4" type="ORF">DFE_1485</name>
</gene>
<dbReference type="PANTHER" id="PTHR43877:SF2">
    <property type="entry name" value="AMINOALKYLPHOSPHONATE N-ACETYLTRANSFERASE-RELATED"/>
    <property type="match status" value="1"/>
</dbReference>
<accession>A0A2Z6AY77</accession>
<evidence type="ECO:0000259" key="3">
    <source>
        <dbReference type="PROSITE" id="PS51186"/>
    </source>
</evidence>
<dbReference type="RefSeq" id="WP_126378115.1">
    <property type="nucleotide sequence ID" value="NZ_AP017378.1"/>
</dbReference>
<proteinExistence type="predicted"/>